<feature type="non-terminal residue" evidence="1">
    <location>
        <position position="1"/>
    </location>
</feature>
<reference evidence="1" key="1">
    <citation type="submission" date="2020-08" db="EMBL/GenBank/DDBJ databases">
        <title>Multicomponent nature underlies the extraordinary mechanical properties of spider dragline silk.</title>
        <authorList>
            <person name="Kono N."/>
            <person name="Nakamura H."/>
            <person name="Mori M."/>
            <person name="Yoshida Y."/>
            <person name="Ohtoshi R."/>
            <person name="Malay A.D."/>
            <person name="Moran D.A.P."/>
            <person name="Tomita M."/>
            <person name="Numata K."/>
            <person name="Arakawa K."/>
        </authorList>
    </citation>
    <scope>NUCLEOTIDE SEQUENCE</scope>
</reference>
<evidence type="ECO:0000313" key="1">
    <source>
        <dbReference type="EMBL" id="GFU33532.1"/>
    </source>
</evidence>
<keyword evidence="2" id="KW-1185">Reference proteome</keyword>
<dbReference type="AlphaFoldDB" id="A0A8X6UHI2"/>
<accession>A0A8X6UHI2</accession>
<gene>
    <name evidence="1" type="ORF">NPIL_190751</name>
</gene>
<organism evidence="1 2">
    <name type="scientific">Nephila pilipes</name>
    <name type="common">Giant wood spider</name>
    <name type="synonym">Nephila maculata</name>
    <dbReference type="NCBI Taxonomy" id="299642"/>
    <lineage>
        <taxon>Eukaryota</taxon>
        <taxon>Metazoa</taxon>
        <taxon>Ecdysozoa</taxon>
        <taxon>Arthropoda</taxon>
        <taxon>Chelicerata</taxon>
        <taxon>Arachnida</taxon>
        <taxon>Araneae</taxon>
        <taxon>Araneomorphae</taxon>
        <taxon>Entelegynae</taxon>
        <taxon>Araneoidea</taxon>
        <taxon>Nephilidae</taxon>
        <taxon>Nephila</taxon>
    </lineage>
</organism>
<sequence>MFSIFKVFDQTGGNLDRYGTPESHPYSLPQYYRTGTVCRFSADYMEILDFSLPMSSRNIAKLQATDWYSIRLPTSKRAPVRYARETIEDLLMRIKIARTMTYRLAQPDGETSAHLSLCWNTLTLEILHVHLRARASQKESDLEFISTRPRSYSFNT</sequence>
<dbReference type="Proteomes" id="UP000887013">
    <property type="component" value="Unassembled WGS sequence"/>
</dbReference>
<proteinExistence type="predicted"/>
<dbReference type="EMBL" id="BMAW01034082">
    <property type="protein sequence ID" value="GFU33532.1"/>
    <property type="molecule type" value="Genomic_DNA"/>
</dbReference>
<protein>
    <submittedName>
        <fullName evidence="1">Uncharacterized protein</fullName>
    </submittedName>
</protein>
<comment type="caution">
    <text evidence="1">The sequence shown here is derived from an EMBL/GenBank/DDBJ whole genome shotgun (WGS) entry which is preliminary data.</text>
</comment>
<name>A0A8X6UHI2_NEPPI</name>
<evidence type="ECO:0000313" key="2">
    <source>
        <dbReference type="Proteomes" id="UP000887013"/>
    </source>
</evidence>